<accession>X0TGE3</accession>
<dbReference type="EMBL" id="BARS01008185">
    <property type="protein sequence ID" value="GAF75150.1"/>
    <property type="molecule type" value="Genomic_DNA"/>
</dbReference>
<name>X0TGE3_9ZZZZ</name>
<sequence>MNLTGLPSMEFAFDINVKGETTGKNYQGKFKYQRLNYAKRSEAAKLTAQLNGDLLTLEPAIKVINFMLGILQNGLIESPEWWKECDYGLDLYDFNIITEIYDKINIFEQKWKVEVWGTEPEKPKLKEENNNDE</sequence>
<gene>
    <name evidence="1" type="ORF">S01H1_15660</name>
</gene>
<evidence type="ECO:0000313" key="1">
    <source>
        <dbReference type="EMBL" id="GAF75150.1"/>
    </source>
</evidence>
<reference evidence="1" key="1">
    <citation type="journal article" date="2014" name="Front. Microbiol.">
        <title>High frequency of phylogenetically diverse reductive dehalogenase-homologous genes in deep subseafloor sedimentary metagenomes.</title>
        <authorList>
            <person name="Kawai M."/>
            <person name="Futagami T."/>
            <person name="Toyoda A."/>
            <person name="Takaki Y."/>
            <person name="Nishi S."/>
            <person name="Hori S."/>
            <person name="Arai W."/>
            <person name="Tsubouchi T."/>
            <person name="Morono Y."/>
            <person name="Uchiyama I."/>
            <person name="Ito T."/>
            <person name="Fujiyama A."/>
            <person name="Inagaki F."/>
            <person name="Takami H."/>
        </authorList>
    </citation>
    <scope>NUCLEOTIDE SEQUENCE</scope>
    <source>
        <strain evidence="1">Expedition CK06-06</strain>
    </source>
</reference>
<dbReference type="AlphaFoldDB" id="X0TGE3"/>
<comment type="caution">
    <text evidence="1">The sequence shown here is derived from an EMBL/GenBank/DDBJ whole genome shotgun (WGS) entry which is preliminary data.</text>
</comment>
<proteinExistence type="predicted"/>
<protein>
    <submittedName>
        <fullName evidence="1">Uncharacterized protein</fullName>
    </submittedName>
</protein>
<organism evidence="1">
    <name type="scientific">marine sediment metagenome</name>
    <dbReference type="NCBI Taxonomy" id="412755"/>
    <lineage>
        <taxon>unclassified sequences</taxon>
        <taxon>metagenomes</taxon>
        <taxon>ecological metagenomes</taxon>
    </lineage>
</organism>